<feature type="region of interest" description="Disordered" evidence="1">
    <location>
        <begin position="73"/>
        <end position="94"/>
    </location>
</feature>
<proteinExistence type="predicted"/>
<sequence length="94" mass="10556">MAARRRHTITTRAQYAWVWVVVVLALGVVLLHAATALSLLLDGETVEAVTWLPIVSNGIPVVWGTAVLIRYHRSPTPPEPEETEPPAIWWPRER</sequence>
<protein>
    <submittedName>
        <fullName evidence="3">Uncharacterized protein</fullName>
    </submittedName>
</protein>
<name>A0ABV9SS19_9ACTN</name>
<keyword evidence="2" id="KW-1133">Transmembrane helix</keyword>
<dbReference type="EMBL" id="JBHSIY010000026">
    <property type="protein sequence ID" value="MFC4869082.1"/>
    <property type="molecule type" value="Genomic_DNA"/>
</dbReference>
<evidence type="ECO:0000313" key="3">
    <source>
        <dbReference type="EMBL" id="MFC4869082.1"/>
    </source>
</evidence>
<organism evidence="3 4">
    <name type="scientific">Streptomonospora arabica</name>
    <dbReference type="NCBI Taxonomy" id="412417"/>
    <lineage>
        <taxon>Bacteria</taxon>
        <taxon>Bacillati</taxon>
        <taxon>Actinomycetota</taxon>
        <taxon>Actinomycetes</taxon>
        <taxon>Streptosporangiales</taxon>
        <taxon>Nocardiopsidaceae</taxon>
        <taxon>Streptomonospora</taxon>
    </lineage>
</organism>
<evidence type="ECO:0000256" key="1">
    <source>
        <dbReference type="SAM" id="MobiDB-lite"/>
    </source>
</evidence>
<dbReference type="RefSeq" id="WP_344141319.1">
    <property type="nucleotide sequence ID" value="NZ_BAAAQI010000002.1"/>
</dbReference>
<evidence type="ECO:0000313" key="4">
    <source>
        <dbReference type="Proteomes" id="UP001595858"/>
    </source>
</evidence>
<feature type="transmembrane region" description="Helical" evidence="2">
    <location>
        <begin position="51"/>
        <end position="69"/>
    </location>
</feature>
<keyword evidence="4" id="KW-1185">Reference proteome</keyword>
<dbReference type="Proteomes" id="UP001595858">
    <property type="component" value="Unassembled WGS sequence"/>
</dbReference>
<feature type="transmembrane region" description="Helical" evidence="2">
    <location>
        <begin position="16"/>
        <end position="39"/>
    </location>
</feature>
<accession>A0ABV9SS19</accession>
<comment type="caution">
    <text evidence="3">The sequence shown here is derived from an EMBL/GenBank/DDBJ whole genome shotgun (WGS) entry which is preliminary data.</text>
</comment>
<evidence type="ECO:0000256" key="2">
    <source>
        <dbReference type="SAM" id="Phobius"/>
    </source>
</evidence>
<keyword evidence="2" id="KW-0472">Membrane</keyword>
<reference evidence="4" key="1">
    <citation type="journal article" date="2019" name="Int. J. Syst. Evol. Microbiol.">
        <title>The Global Catalogue of Microorganisms (GCM) 10K type strain sequencing project: providing services to taxonomists for standard genome sequencing and annotation.</title>
        <authorList>
            <consortium name="The Broad Institute Genomics Platform"/>
            <consortium name="The Broad Institute Genome Sequencing Center for Infectious Disease"/>
            <person name="Wu L."/>
            <person name="Ma J."/>
        </authorList>
    </citation>
    <scope>NUCLEOTIDE SEQUENCE [LARGE SCALE GENOMIC DNA]</scope>
    <source>
        <strain evidence="4">CGMCC 4.7304</strain>
    </source>
</reference>
<gene>
    <name evidence="3" type="ORF">ACFPCZ_20810</name>
</gene>
<keyword evidence="2" id="KW-0812">Transmembrane</keyword>